<dbReference type="SMART" id="SM00304">
    <property type="entry name" value="HAMP"/>
    <property type="match status" value="1"/>
</dbReference>
<sequence>MKKFCLSLCAFFPHVLRLALAILLGSLLISYLVAQLLVWMEKIPFSLVFPYMFMGGTTIALFVFAAFYRNLHTQKRSLKAIQKAVSELGKGKMAVPLSETGAPAIRSVIRVFNQMSVELKSQENAQAVLVAGVSHDLRTPLTRIRLAMEMIEEKENFLTESILRDIDECNAIIEQFIDYQRAGQDVPMTCCELNGLLGAVIETEQHHSMNITSSVDIENHLSASEIFIFANPLSIKRILANMFTNALRYGEGWIRISSGITENFGWFQVEDNGSGMTKEEAAILFQPFVQGERVRGFHNNGGAGLGLAIIRRIISIHEGYIEVGESEKGGLSIRAYLPLNTK</sequence>
<keyword evidence="4" id="KW-1003">Cell membrane</keyword>
<evidence type="ECO:0000256" key="9">
    <source>
        <dbReference type="ARBA" id="ARBA00022741"/>
    </source>
</evidence>
<dbReference type="GO" id="GO:0005886">
    <property type="term" value="C:plasma membrane"/>
    <property type="evidence" value="ECO:0007669"/>
    <property type="project" value="UniProtKB-SubCell"/>
</dbReference>
<dbReference type="OrthoDB" id="9804645at2"/>
<dbReference type="InterPro" id="IPR003660">
    <property type="entry name" value="HAMP_dom"/>
</dbReference>
<comment type="subcellular location">
    <subcellularLocation>
        <location evidence="2">Cell inner membrane</location>
        <topology evidence="2">Multi-pass membrane protein</topology>
    </subcellularLocation>
</comment>
<dbReference type="EC" id="2.7.13.3" evidence="3"/>
<feature type="domain" description="HAMP" evidence="18">
    <location>
        <begin position="72"/>
        <end position="124"/>
    </location>
</feature>
<keyword evidence="21" id="KW-1185">Reference proteome</keyword>
<dbReference type="InterPro" id="IPR050980">
    <property type="entry name" value="2C_sensor_his_kinase"/>
</dbReference>
<evidence type="ECO:0000256" key="15">
    <source>
        <dbReference type="ARBA" id="ARBA00041011"/>
    </source>
</evidence>
<dbReference type="GO" id="GO:0005524">
    <property type="term" value="F:ATP binding"/>
    <property type="evidence" value="ECO:0007669"/>
    <property type="project" value="UniProtKB-KW"/>
</dbReference>
<dbReference type="PANTHER" id="PTHR44936">
    <property type="entry name" value="SENSOR PROTEIN CREC"/>
    <property type="match status" value="1"/>
</dbReference>
<keyword evidence="7" id="KW-0808">Transferase</keyword>
<evidence type="ECO:0000259" key="17">
    <source>
        <dbReference type="PROSITE" id="PS50109"/>
    </source>
</evidence>
<evidence type="ECO:0000313" key="19">
    <source>
        <dbReference type="EMBL" id="AOM41912.1"/>
    </source>
</evidence>
<evidence type="ECO:0000256" key="1">
    <source>
        <dbReference type="ARBA" id="ARBA00000085"/>
    </source>
</evidence>
<dbReference type="GO" id="GO:0000155">
    <property type="term" value="F:phosphorelay sensor kinase activity"/>
    <property type="evidence" value="ECO:0007669"/>
    <property type="project" value="InterPro"/>
</dbReference>
<dbReference type="Pfam" id="PF02518">
    <property type="entry name" value="HATPase_c"/>
    <property type="match status" value="1"/>
</dbReference>
<evidence type="ECO:0000256" key="6">
    <source>
        <dbReference type="ARBA" id="ARBA00022553"/>
    </source>
</evidence>
<dbReference type="Proteomes" id="UP000094600">
    <property type="component" value="Chromosome"/>
</dbReference>
<dbReference type="AlphaFoldDB" id="A0A2G0QF79"/>
<keyword evidence="14 16" id="KW-0472">Membrane</keyword>
<keyword evidence="9" id="KW-0547">Nucleotide-binding</keyword>
<evidence type="ECO:0000256" key="2">
    <source>
        <dbReference type="ARBA" id="ARBA00004429"/>
    </source>
</evidence>
<evidence type="ECO:0000256" key="16">
    <source>
        <dbReference type="SAM" id="Phobius"/>
    </source>
</evidence>
<dbReference type="KEGG" id="xho:A9255_15920"/>
<dbReference type="SMART" id="SM00387">
    <property type="entry name" value="HATPase_c"/>
    <property type="match status" value="1"/>
</dbReference>
<keyword evidence="12 16" id="KW-1133">Transmembrane helix</keyword>
<dbReference type="InterPro" id="IPR005467">
    <property type="entry name" value="His_kinase_dom"/>
</dbReference>
<evidence type="ECO:0000256" key="11">
    <source>
        <dbReference type="ARBA" id="ARBA00022840"/>
    </source>
</evidence>
<reference evidence="20 22" key="2">
    <citation type="journal article" date="2017" name="Nat. Microbiol.">
        <title>Natural product diversity associated with the nematode symbionts Photorhabdus and Xenorhabdus.</title>
        <authorList>
            <person name="Tobias N.J."/>
            <person name="Wolff H."/>
            <person name="Djahanschiri B."/>
            <person name="Grundmann F."/>
            <person name="Kronenwerth M."/>
            <person name="Shi Y.M."/>
            <person name="Simonyi S."/>
            <person name="Grun P."/>
            <person name="Shapiro-Ilan D."/>
            <person name="Pidot S.J."/>
            <person name="Stinear T.P."/>
            <person name="Ebersberger I."/>
            <person name="Bode H.B."/>
        </authorList>
    </citation>
    <scope>NUCLEOTIDE SEQUENCE [LARGE SCALE GENOMIC DNA]</scope>
    <source>
        <strain evidence="20 22">DSM 17903</strain>
    </source>
</reference>
<evidence type="ECO:0000259" key="18">
    <source>
        <dbReference type="PROSITE" id="PS50885"/>
    </source>
</evidence>
<dbReference type="FunFam" id="1.10.287.130:FF:000006">
    <property type="entry name" value="Osmolarity two-component histidine kinase EnvZ"/>
    <property type="match status" value="1"/>
</dbReference>
<dbReference type="PROSITE" id="PS50885">
    <property type="entry name" value="HAMP"/>
    <property type="match status" value="1"/>
</dbReference>
<dbReference type="PROSITE" id="PS50109">
    <property type="entry name" value="HIS_KIN"/>
    <property type="match status" value="1"/>
</dbReference>
<feature type="domain" description="Histidine kinase" evidence="17">
    <location>
        <begin position="132"/>
        <end position="341"/>
    </location>
</feature>
<dbReference type="Pfam" id="PF00512">
    <property type="entry name" value="HisKA"/>
    <property type="match status" value="1"/>
</dbReference>
<evidence type="ECO:0000313" key="20">
    <source>
        <dbReference type="EMBL" id="PHM57890.1"/>
    </source>
</evidence>
<dbReference type="EMBL" id="CP016176">
    <property type="protein sequence ID" value="AOM41912.1"/>
    <property type="molecule type" value="Genomic_DNA"/>
</dbReference>
<evidence type="ECO:0000256" key="4">
    <source>
        <dbReference type="ARBA" id="ARBA00022475"/>
    </source>
</evidence>
<dbReference type="InterPro" id="IPR003661">
    <property type="entry name" value="HisK_dim/P_dom"/>
</dbReference>
<keyword evidence="5" id="KW-0997">Cell inner membrane</keyword>
<dbReference type="InterPro" id="IPR036097">
    <property type="entry name" value="HisK_dim/P_sf"/>
</dbReference>
<dbReference type="PANTHER" id="PTHR44936:SF5">
    <property type="entry name" value="SENSOR HISTIDINE KINASE ENVZ"/>
    <property type="match status" value="1"/>
</dbReference>
<dbReference type="CDD" id="cd00082">
    <property type="entry name" value="HisKA"/>
    <property type="match status" value="1"/>
</dbReference>
<keyword evidence="11" id="KW-0067">ATP-binding</keyword>
<dbReference type="Proteomes" id="UP000225433">
    <property type="component" value="Unassembled WGS sequence"/>
</dbReference>
<dbReference type="Gene3D" id="3.30.565.10">
    <property type="entry name" value="Histidine kinase-like ATPase, C-terminal domain"/>
    <property type="match status" value="1"/>
</dbReference>
<gene>
    <name evidence="19" type="ORF">A9255_15920</name>
    <name evidence="20" type="ORF">Xhom_00893</name>
</gene>
<evidence type="ECO:0000256" key="7">
    <source>
        <dbReference type="ARBA" id="ARBA00022679"/>
    </source>
</evidence>
<evidence type="ECO:0000256" key="8">
    <source>
        <dbReference type="ARBA" id="ARBA00022692"/>
    </source>
</evidence>
<proteinExistence type="predicted"/>
<dbReference type="InterPro" id="IPR004358">
    <property type="entry name" value="Sig_transdc_His_kin-like_C"/>
</dbReference>
<feature type="transmembrane region" description="Helical" evidence="16">
    <location>
        <begin position="45"/>
        <end position="68"/>
    </location>
</feature>
<dbReference type="STRING" id="351679.A9255_15920"/>
<comment type="catalytic activity">
    <reaction evidence="1">
        <text>ATP + protein L-histidine = ADP + protein N-phospho-L-histidine.</text>
        <dbReference type="EC" id="2.7.13.3"/>
    </reaction>
</comment>
<dbReference type="SMART" id="SM00388">
    <property type="entry name" value="HisKA"/>
    <property type="match status" value="1"/>
</dbReference>
<keyword evidence="10 20" id="KW-0418">Kinase</keyword>
<dbReference type="InterPro" id="IPR036890">
    <property type="entry name" value="HATPase_C_sf"/>
</dbReference>
<name>A0A2G0QF79_XENHO</name>
<evidence type="ECO:0000256" key="13">
    <source>
        <dbReference type="ARBA" id="ARBA00023012"/>
    </source>
</evidence>
<dbReference type="RefSeq" id="WP_069317565.1">
    <property type="nucleotide sequence ID" value="NZ_CAWNQJ010000001.1"/>
</dbReference>
<evidence type="ECO:0000313" key="22">
    <source>
        <dbReference type="Proteomes" id="UP000225433"/>
    </source>
</evidence>
<dbReference type="SUPFAM" id="SSF55874">
    <property type="entry name" value="ATPase domain of HSP90 chaperone/DNA topoisomerase II/histidine kinase"/>
    <property type="match status" value="1"/>
</dbReference>
<evidence type="ECO:0000256" key="12">
    <source>
        <dbReference type="ARBA" id="ARBA00022989"/>
    </source>
</evidence>
<keyword evidence="13" id="KW-0902">Two-component regulatory system</keyword>
<keyword evidence="8 16" id="KW-0812">Transmembrane</keyword>
<evidence type="ECO:0000256" key="10">
    <source>
        <dbReference type="ARBA" id="ARBA00022777"/>
    </source>
</evidence>
<evidence type="ECO:0000313" key="21">
    <source>
        <dbReference type="Proteomes" id="UP000094600"/>
    </source>
</evidence>
<keyword evidence="6" id="KW-0597">Phosphoprotein</keyword>
<dbReference type="Gene3D" id="1.10.287.130">
    <property type="match status" value="1"/>
</dbReference>
<evidence type="ECO:0000256" key="5">
    <source>
        <dbReference type="ARBA" id="ARBA00022519"/>
    </source>
</evidence>
<organism evidence="20 22">
    <name type="scientific">Xenorhabdus hominickii</name>
    <dbReference type="NCBI Taxonomy" id="351679"/>
    <lineage>
        <taxon>Bacteria</taxon>
        <taxon>Pseudomonadati</taxon>
        <taxon>Pseudomonadota</taxon>
        <taxon>Gammaproteobacteria</taxon>
        <taxon>Enterobacterales</taxon>
        <taxon>Morganellaceae</taxon>
        <taxon>Xenorhabdus</taxon>
    </lineage>
</organism>
<dbReference type="InterPro" id="IPR003594">
    <property type="entry name" value="HATPase_dom"/>
</dbReference>
<reference evidence="19 21" key="1">
    <citation type="submission" date="2016-06" db="EMBL/GenBank/DDBJ databases">
        <title>Bacterial characters and pathogenicity of Xenorhabdus hominickii from an entomopathogenic nematode, Steinernema monticolum.</title>
        <authorList>
            <person name="Park Y."/>
            <person name="Kim Y."/>
        </authorList>
    </citation>
    <scope>NUCLEOTIDE SEQUENCE [LARGE SCALE GENOMIC DNA]</scope>
    <source>
        <strain evidence="19 21">ANU1</strain>
    </source>
</reference>
<accession>A0A2G0QF79</accession>
<dbReference type="SUPFAM" id="SSF47384">
    <property type="entry name" value="Homodimeric domain of signal transducing histidine kinase"/>
    <property type="match status" value="1"/>
</dbReference>
<evidence type="ECO:0000256" key="3">
    <source>
        <dbReference type="ARBA" id="ARBA00012438"/>
    </source>
</evidence>
<evidence type="ECO:0000256" key="14">
    <source>
        <dbReference type="ARBA" id="ARBA00023136"/>
    </source>
</evidence>
<protein>
    <recommendedName>
        <fullName evidence="15">Sensor histidine kinase EnvZ</fullName>
        <ecNumber evidence="3">2.7.13.3</ecNumber>
    </recommendedName>
</protein>
<dbReference type="PRINTS" id="PR00344">
    <property type="entry name" value="BCTRLSENSOR"/>
</dbReference>
<dbReference type="EMBL" id="NJAI01000001">
    <property type="protein sequence ID" value="PHM57890.1"/>
    <property type="molecule type" value="Genomic_DNA"/>
</dbReference>